<evidence type="ECO:0000313" key="20">
    <source>
        <dbReference type="Proteomes" id="UP000694558"/>
    </source>
</evidence>
<evidence type="ECO:0000256" key="4">
    <source>
        <dbReference type="ARBA" id="ARBA00022723"/>
    </source>
</evidence>
<dbReference type="GO" id="GO:0000209">
    <property type="term" value="P:protein polyubiquitination"/>
    <property type="evidence" value="ECO:0007669"/>
    <property type="project" value="TreeGrafter"/>
</dbReference>
<evidence type="ECO:0000256" key="11">
    <source>
        <dbReference type="ARBA" id="ARBA00076856"/>
    </source>
</evidence>
<evidence type="ECO:0000313" key="19">
    <source>
        <dbReference type="Ensembl" id="ENSSMAP00000061308.1"/>
    </source>
</evidence>
<dbReference type="AlphaFoldDB" id="A0A8D3DP49"/>
<evidence type="ECO:0000256" key="8">
    <source>
        <dbReference type="ARBA" id="ARBA00023015"/>
    </source>
</evidence>
<keyword evidence="4" id="KW-0479">Metal-binding</keyword>
<keyword evidence="3" id="KW-0808">Transferase</keyword>
<sequence length="695" mass="77514">RTKPPQTNVSGSERSFSLNGPEQRSPGGGQRRRRRMPLTVRKPAGRRRKKPDEKLPERPGESTSAQVPRANNVTTARTLVAAEDASPDSKCPICLDRFNNLAYLDRCLHRFCFPCIQEWSHNKAECPLCKQPFASILHSVRAEDDFKEYTLRPPPANSSVAATVAMVAAMASRMRGVADLAEGVIFEGLTGLGGAGTHNVRASRLLMTRLVTRQRLQREGRMRRLREREAVGFRRSLYRCGIRVRGAAGVVGNQGQQCDITAESFRRNPTHLNRLRPWLQRELTVLYGAHSTLVDIVQRIIMAQLARHGLEDSPTIEEELRPFLLARTDHFLHELVNFARSPLSLENYDLQAVYEPPAAALELDGRSSPSDGSSVIAISEGEEEESWGRFLTLSDWDDDTAGPSYSTAEPACSFSPAPQEAGEEECLIVGYKKPIAERTPELVQLSSDTEKEEEEEKTPQLPTTTPPPPPSCLPTIPPSTSGAFPEEQDEKPKEKDGNAGERRSRARSWSASSGRSRESVCTLSPSERRREGKQSGNEAAREKRRRKKRRKARDRSGTLFNPNRSIYPAMMCRRSRSPSPFHSSVESGSMLSLSPPDSSWEYRCSPLTSSVSSPSHSSSPLCFSPQTPPTPSLSPADAHHGEKPGGKRKYKSRHLDSNDKDPTWRPGGGRHGEKRKESERRRRRDGHRDGQRGER</sequence>
<feature type="compositionally biased region" description="Basic residues" evidence="17">
    <location>
        <begin position="542"/>
        <end position="553"/>
    </location>
</feature>
<evidence type="ECO:0000256" key="3">
    <source>
        <dbReference type="ARBA" id="ARBA00022679"/>
    </source>
</evidence>
<evidence type="ECO:0000256" key="13">
    <source>
        <dbReference type="ARBA" id="ARBA00079040"/>
    </source>
</evidence>
<protein>
    <recommendedName>
        <fullName evidence="10">E3 ubiquitin-protein ligase Topors</fullName>
        <ecNumber evidence="2">2.3.2.27</ecNumber>
    </recommendedName>
    <alternativeName>
        <fullName evidence="11">RING-type E3 ubiquitin transferase Topors</fullName>
    </alternativeName>
    <alternativeName>
        <fullName evidence="13">SUMO1-protein E3 ligase Topors</fullName>
    </alternativeName>
    <alternativeName>
        <fullName evidence="12">Topoisomerase I-binding RING finger protein</fullName>
    </alternativeName>
    <alternativeName>
        <fullName evidence="14">Topoisomerase I-binding arginine/serine-rich protein</fullName>
    </alternativeName>
    <alternativeName>
        <fullName evidence="15">Tumor suppressor p53-binding protein 3</fullName>
    </alternativeName>
</protein>
<feature type="compositionally biased region" description="Low complexity" evidence="17">
    <location>
        <begin position="577"/>
        <end position="594"/>
    </location>
</feature>
<evidence type="ECO:0000256" key="6">
    <source>
        <dbReference type="ARBA" id="ARBA00022786"/>
    </source>
</evidence>
<dbReference type="InterPro" id="IPR001841">
    <property type="entry name" value="Znf_RING"/>
</dbReference>
<accession>A0A8D3DP49</accession>
<feature type="region of interest" description="Disordered" evidence="17">
    <location>
        <begin position="1"/>
        <end position="72"/>
    </location>
</feature>
<dbReference type="PANTHER" id="PTHR46077">
    <property type="entry name" value="E3 UBIQUITIN-PROTEIN LIGASE TOPORS"/>
    <property type="match status" value="1"/>
</dbReference>
<evidence type="ECO:0000256" key="1">
    <source>
        <dbReference type="ARBA" id="ARBA00000900"/>
    </source>
</evidence>
<comment type="catalytic activity">
    <reaction evidence="1">
        <text>S-ubiquitinyl-[E2 ubiquitin-conjugating enzyme]-L-cysteine + [acceptor protein]-L-lysine = [E2 ubiquitin-conjugating enzyme]-L-cysteine + N(6)-ubiquitinyl-[acceptor protein]-L-lysine.</text>
        <dbReference type="EC" id="2.3.2.27"/>
    </reaction>
</comment>
<evidence type="ECO:0000256" key="10">
    <source>
        <dbReference type="ARBA" id="ARBA00071236"/>
    </source>
</evidence>
<dbReference type="InterPro" id="IPR013083">
    <property type="entry name" value="Znf_RING/FYVE/PHD"/>
</dbReference>
<name>A0A8D3DP49_SCOMX</name>
<keyword evidence="5 16" id="KW-0863">Zinc-finger</keyword>
<dbReference type="GO" id="GO:0061630">
    <property type="term" value="F:ubiquitin protein ligase activity"/>
    <property type="evidence" value="ECO:0007669"/>
    <property type="project" value="UniProtKB-EC"/>
</dbReference>
<dbReference type="Pfam" id="PF26084">
    <property type="entry name" value="PWI_Topors"/>
    <property type="match status" value="1"/>
</dbReference>
<feature type="compositionally biased region" description="Basic and acidic residues" evidence="17">
    <location>
        <begin position="50"/>
        <end position="60"/>
    </location>
</feature>
<dbReference type="GO" id="GO:0032391">
    <property type="term" value="C:photoreceptor connecting cilium"/>
    <property type="evidence" value="ECO:0007669"/>
    <property type="project" value="UniProtKB-ARBA"/>
</dbReference>
<dbReference type="Pfam" id="PF00097">
    <property type="entry name" value="zf-C3HC4"/>
    <property type="match status" value="1"/>
</dbReference>
<keyword evidence="6" id="KW-0833">Ubl conjugation pathway</keyword>
<evidence type="ECO:0000256" key="15">
    <source>
        <dbReference type="ARBA" id="ARBA00082108"/>
    </source>
</evidence>
<feature type="compositionally biased region" description="Polar residues" evidence="17">
    <location>
        <begin position="61"/>
        <end position="72"/>
    </location>
</feature>
<evidence type="ECO:0000256" key="17">
    <source>
        <dbReference type="SAM" id="MobiDB-lite"/>
    </source>
</evidence>
<organism evidence="19 20">
    <name type="scientific">Scophthalmus maximus</name>
    <name type="common">Turbot</name>
    <name type="synonym">Psetta maxima</name>
    <dbReference type="NCBI Taxonomy" id="52904"/>
    <lineage>
        <taxon>Eukaryota</taxon>
        <taxon>Metazoa</taxon>
        <taxon>Chordata</taxon>
        <taxon>Craniata</taxon>
        <taxon>Vertebrata</taxon>
        <taxon>Euteleostomi</taxon>
        <taxon>Actinopterygii</taxon>
        <taxon>Neopterygii</taxon>
        <taxon>Teleostei</taxon>
        <taxon>Neoteleostei</taxon>
        <taxon>Acanthomorphata</taxon>
        <taxon>Carangaria</taxon>
        <taxon>Pleuronectiformes</taxon>
        <taxon>Pleuronectoidei</taxon>
        <taxon>Scophthalmidae</taxon>
        <taxon>Scophthalmus</taxon>
    </lineage>
</organism>
<feature type="compositionally biased region" description="Basic and acidic residues" evidence="17">
    <location>
        <begin position="670"/>
        <end position="695"/>
    </location>
</feature>
<dbReference type="Gene3D" id="3.30.40.10">
    <property type="entry name" value="Zinc/RING finger domain, C3HC4 (zinc finger)"/>
    <property type="match status" value="1"/>
</dbReference>
<keyword evidence="7" id="KW-0862">Zinc</keyword>
<feature type="region of interest" description="Disordered" evidence="17">
    <location>
        <begin position="439"/>
        <end position="695"/>
    </location>
</feature>
<dbReference type="Proteomes" id="UP000694558">
    <property type="component" value="Chromosome 2"/>
</dbReference>
<dbReference type="PANTHER" id="PTHR46077:SF1">
    <property type="entry name" value="TOP1 BINDING ARGININE_SERINE RICH PROTEIN, E3 UBIQUITIN LIGASE"/>
    <property type="match status" value="1"/>
</dbReference>
<evidence type="ECO:0000256" key="5">
    <source>
        <dbReference type="ARBA" id="ARBA00022771"/>
    </source>
</evidence>
<dbReference type="Ensembl" id="ENSSMAT00000045889.1">
    <property type="protein sequence ID" value="ENSSMAP00000061308.1"/>
    <property type="gene ID" value="ENSSMAG00000023107.1"/>
</dbReference>
<dbReference type="InterPro" id="IPR017907">
    <property type="entry name" value="Znf_RING_CS"/>
</dbReference>
<dbReference type="SUPFAM" id="SSF57850">
    <property type="entry name" value="RING/U-box"/>
    <property type="match status" value="1"/>
</dbReference>
<evidence type="ECO:0000256" key="7">
    <source>
        <dbReference type="ARBA" id="ARBA00022833"/>
    </source>
</evidence>
<reference evidence="19" key="1">
    <citation type="submission" date="2023-05" db="EMBL/GenBank/DDBJ databases">
        <title>High-quality long-read genome of Scophthalmus maximus.</title>
        <authorList>
            <person name="Lien S."/>
            <person name="Martinez P."/>
        </authorList>
    </citation>
    <scope>NUCLEOTIDE SEQUENCE [LARGE SCALE GENOMIC DNA]</scope>
</reference>
<reference evidence="19" key="2">
    <citation type="submission" date="2025-08" db="UniProtKB">
        <authorList>
            <consortium name="Ensembl"/>
        </authorList>
    </citation>
    <scope>IDENTIFICATION</scope>
</reference>
<dbReference type="SMART" id="SM00184">
    <property type="entry name" value="RING"/>
    <property type="match status" value="1"/>
</dbReference>
<evidence type="ECO:0000256" key="9">
    <source>
        <dbReference type="ARBA" id="ARBA00023163"/>
    </source>
</evidence>
<feature type="compositionally biased region" description="Low complexity" evidence="17">
    <location>
        <begin position="605"/>
        <end position="625"/>
    </location>
</feature>
<dbReference type="PROSITE" id="PS50089">
    <property type="entry name" value="ZF_RING_2"/>
    <property type="match status" value="1"/>
</dbReference>
<dbReference type="CDD" id="cd16574">
    <property type="entry name" value="RING-HC_Topors"/>
    <property type="match status" value="1"/>
</dbReference>
<evidence type="ECO:0000259" key="18">
    <source>
        <dbReference type="PROSITE" id="PS50089"/>
    </source>
</evidence>
<dbReference type="GeneTree" id="ENSGT00530000064170"/>
<dbReference type="GO" id="GO:0008630">
    <property type="term" value="P:intrinsic apoptotic signaling pathway in response to DNA damage"/>
    <property type="evidence" value="ECO:0007669"/>
    <property type="project" value="UniProtKB-ARBA"/>
</dbReference>
<proteinExistence type="predicted"/>
<evidence type="ECO:0000256" key="2">
    <source>
        <dbReference type="ARBA" id="ARBA00012483"/>
    </source>
</evidence>
<feature type="region of interest" description="Disordered" evidence="17">
    <location>
        <begin position="362"/>
        <end position="381"/>
    </location>
</feature>
<keyword evidence="9" id="KW-0804">Transcription</keyword>
<feature type="compositionally biased region" description="Basic and acidic residues" evidence="17">
    <location>
        <begin position="490"/>
        <end position="503"/>
    </location>
</feature>
<feature type="compositionally biased region" description="Polar residues" evidence="17">
    <location>
        <begin position="1"/>
        <end position="18"/>
    </location>
</feature>
<evidence type="ECO:0000256" key="16">
    <source>
        <dbReference type="PROSITE-ProRule" id="PRU00175"/>
    </source>
</evidence>
<dbReference type="InterPro" id="IPR058746">
    <property type="entry name" value="Znf_RING-type_Topors"/>
</dbReference>
<feature type="domain" description="RING-type" evidence="18">
    <location>
        <begin position="91"/>
        <end position="130"/>
    </location>
</feature>
<dbReference type="InterPro" id="IPR058745">
    <property type="entry name" value="PWI_Topors"/>
</dbReference>
<dbReference type="GO" id="GO:0008270">
    <property type="term" value="F:zinc ion binding"/>
    <property type="evidence" value="ECO:0007669"/>
    <property type="project" value="UniProtKB-KW"/>
</dbReference>
<dbReference type="PROSITE" id="PS00518">
    <property type="entry name" value="ZF_RING_1"/>
    <property type="match status" value="1"/>
</dbReference>
<evidence type="ECO:0000256" key="12">
    <source>
        <dbReference type="ARBA" id="ARBA00076940"/>
    </source>
</evidence>
<dbReference type="InterPro" id="IPR018957">
    <property type="entry name" value="Znf_C3HC4_RING-type"/>
</dbReference>
<keyword evidence="8" id="KW-0805">Transcription regulation</keyword>
<dbReference type="GO" id="GO:0006513">
    <property type="term" value="P:protein monoubiquitination"/>
    <property type="evidence" value="ECO:0007669"/>
    <property type="project" value="TreeGrafter"/>
</dbReference>
<feature type="compositionally biased region" description="Pro residues" evidence="17">
    <location>
        <begin position="464"/>
        <end position="477"/>
    </location>
</feature>
<dbReference type="FunFam" id="3.30.40.10:FF:000136">
    <property type="entry name" value="E3 ubiquitin-protein ligase Topors"/>
    <property type="match status" value="1"/>
</dbReference>
<feature type="compositionally biased region" description="Basic and acidic residues" evidence="17">
    <location>
        <begin position="653"/>
        <end position="663"/>
    </location>
</feature>
<dbReference type="EC" id="2.3.2.27" evidence="2"/>
<feature type="region of interest" description="Disordered" evidence="17">
    <location>
        <begin position="394"/>
        <end position="420"/>
    </location>
</feature>
<evidence type="ECO:0000256" key="14">
    <source>
        <dbReference type="ARBA" id="ARBA00079184"/>
    </source>
</evidence>